<dbReference type="AlphaFoldDB" id="A0A4R6VMG3"/>
<dbReference type="RefSeq" id="WP_133826410.1">
    <property type="nucleotide sequence ID" value="NZ_BAABHR010000016.1"/>
</dbReference>
<dbReference type="InterPro" id="IPR011008">
    <property type="entry name" value="Dimeric_a/b-barrel"/>
</dbReference>
<evidence type="ECO:0000313" key="3">
    <source>
        <dbReference type="EMBL" id="TDQ60535.1"/>
    </source>
</evidence>
<dbReference type="Proteomes" id="UP000295705">
    <property type="component" value="Unassembled WGS sequence"/>
</dbReference>
<proteinExistence type="inferred from homology"/>
<dbReference type="EMBL" id="SNYO01000003">
    <property type="protein sequence ID" value="TDQ60535.1"/>
    <property type="molecule type" value="Genomic_DNA"/>
</dbReference>
<reference evidence="3 4" key="1">
    <citation type="submission" date="2019-03" db="EMBL/GenBank/DDBJ databases">
        <title>Genomic Encyclopedia of Type Strains, Phase IV (KMG-IV): sequencing the most valuable type-strain genomes for metagenomic binning, comparative biology and taxonomic classification.</title>
        <authorList>
            <person name="Goeker M."/>
        </authorList>
    </citation>
    <scope>NUCLEOTIDE SEQUENCE [LARGE SCALE GENOMIC DNA]</scope>
    <source>
        <strain evidence="3 4">DSM 45775</strain>
    </source>
</reference>
<evidence type="ECO:0000259" key="2">
    <source>
        <dbReference type="Pfam" id="PF03795"/>
    </source>
</evidence>
<comment type="similarity">
    <text evidence="1">Belongs to the YciI family.</text>
</comment>
<organism evidence="3 4">
    <name type="scientific">Actinomycetospora succinea</name>
    <dbReference type="NCBI Taxonomy" id="663603"/>
    <lineage>
        <taxon>Bacteria</taxon>
        <taxon>Bacillati</taxon>
        <taxon>Actinomycetota</taxon>
        <taxon>Actinomycetes</taxon>
        <taxon>Pseudonocardiales</taxon>
        <taxon>Pseudonocardiaceae</taxon>
        <taxon>Actinomycetospora</taxon>
    </lineage>
</organism>
<accession>A0A4R6VMG3</accession>
<dbReference type="Gene3D" id="3.30.70.1060">
    <property type="entry name" value="Dimeric alpha+beta barrel"/>
    <property type="match status" value="1"/>
</dbReference>
<evidence type="ECO:0000313" key="4">
    <source>
        <dbReference type="Proteomes" id="UP000295705"/>
    </source>
</evidence>
<dbReference type="InterPro" id="IPR005545">
    <property type="entry name" value="YCII"/>
</dbReference>
<dbReference type="OrthoDB" id="9814407at2"/>
<name>A0A4R6VMG3_9PSEU</name>
<dbReference type="SUPFAM" id="SSF54909">
    <property type="entry name" value="Dimeric alpha+beta barrel"/>
    <property type="match status" value="1"/>
</dbReference>
<gene>
    <name evidence="3" type="ORF">EV188_10328</name>
</gene>
<protein>
    <submittedName>
        <fullName evidence="3">Uncharacterized protein YciI</fullName>
    </submittedName>
</protein>
<sequence length="96" mass="10218">MFVCLLTYHREIDRDGPLFAAHKAFVEEHVAGHRFLCSGPRVGVAGGVIVARGTDAEEARALFDADPFVVDGTATYELVQFTAGLADPTSGIEVPA</sequence>
<dbReference type="Pfam" id="PF03795">
    <property type="entry name" value="YCII"/>
    <property type="match status" value="1"/>
</dbReference>
<keyword evidence="4" id="KW-1185">Reference proteome</keyword>
<dbReference type="PANTHER" id="PTHR37828:SF1">
    <property type="entry name" value="YCII-RELATED DOMAIN-CONTAINING PROTEIN"/>
    <property type="match status" value="1"/>
</dbReference>
<feature type="domain" description="YCII-related" evidence="2">
    <location>
        <begin position="1"/>
        <end position="81"/>
    </location>
</feature>
<comment type="caution">
    <text evidence="3">The sequence shown here is derived from an EMBL/GenBank/DDBJ whole genome shotgun (WGS) entry which is preliminary data.</text>
</comment>
<dbReference type="PANTHER" id="PTHR37828">
    <property type="entry name" value="GSR2449 PROTEIN"/>
    <property type="match status" value="1"/>
</dbReference>
<evidence type="ECO:0000256" key="1">
    <source>
        <dbReference type="ARBA" id="ARBA00007689"/>
    </source>
</evidence>